<evidence type="ECO:0000313" key="3">
    <source>
        <dbReference type="Proteomes" id="UP000558192"/>
    </source>
</evidence>
<keyword evidence="3" id="KW-1185">Reference proteome</keyword>
<organism evidence="2 3">
    <name type="scientific">Sphingomonas kaistensis</name>
    <dbReference type="NCBI Taxonomy" id="298708"/>
    <lineage>
        <taxon>Bacteria</taxon>
        <taxon>Pseudomonadati</taxon>
        <taxon>Pseudomonadota</taxon>
        <taxon>Alphaproteobacteria</taxon>
        <taxon>Sphingomonadales</taxon>
        <taxon>Sphingomonadaceae</taxon>
        <taxon>Sphingomonas</taxon>
    </lineage>
</organism>
<dbReference type="InterPro" id="IPR025514">
    <property type="entry name" value="DUF4402"/>
</dbReference>
<comment type="caution">
    <text evidence="2">The sequence shown here is derived from an EMBL/GenBank/DDBJ whole genome shotgun (WGS) entry which is preliminary data.</text>
</comment>
<feature type="signal peptide" evidence="1">
    <location>
        <begin position="1"/>
        <end position="20"/>
    </location>
</feature>
<dbReference type="Proteomes" id="UP000558192">
    <property type="component" value="Unassembled WGS sequence"/>
</dbReference>
<dbReference type="Pfam" id="PF14352">
    <property type="entry name" value="DUF4402"/>
    <property type="match status" value="1"/>
</dbReference>
<reference evidence="2 3" key="1">
    <citation type="submission" date="2020-03" db="EMBL/GenBank/DDBJ databases">
        <title>Genomic Encyclopedia of Type Strains, Phase IV (KMG-IV): sequencing the most valuable type-strain genomes for metagenomic binning, comparative biology and taxonomic classification.</title>
        <authorList>
            <person name="Goeker M."/>
        </authorList>
    </citation>
    <scope>NUCLEOTIDE SEQUENCE [LARGE SCALE GENOMIC DNA]</scope>
    <source>
        <strain evidence="2 3">DSM 16846</strain>
    </source>
</reference>
<feature type="chain" id="PRO_5030603342" description="DUF4402 domain-containing protein" evidence="1">
    <location>
        <begin position="21"/>
        <end position="173"/>
    </location>
</feature>
<sequence length="173" mass="17861">MGPLRTFPFLAALAVLPAAAGAQQLPRQSATPRAVASTALIFPLTLVTRGNLDFGLVASTGAGTVVINPNTNALTTTGLVTSLGGNPRPASFVGAARSASVVIIRIPKSSITIRRAGGTETMVVRDFTLQGQDKRTLARMEAFDFNVGATLVVAAGQAEGVYSGEFDVTVQYP</sequence>
<proteinExistence type="predicted"/>
<evidence type="ECO:0000256" key="1">
    <source>
        <dbReference type="SAM" id="SignalP"/>
    </source>
</evidence>
<name>A0A7X6BG94_9SPHN</name>
<dbReference type="RefSeq" id="WP_168067592.1">
    <property type="nucleotide sequence ID" value="NZ_JAATJC010000001.1"/>
</dbReference>
<gene>
    <name evidence="2" type="ORF">GGQ97_000614</name>
</gene>
<evidence type="ECO:0008006" key="4">
    <source>
        <dbReference type="Google" id="ProtNLM"/>
    </source>
</evidence>
<dbReference type="EMBL" id="JAATJC010000001">
    <property type="protein sequence ID" value="NJC04821.1"/>
    <property type="molecule type" value="Genomic_DNA"/>
</dbReference>
<keyword evidence="1" id="KW-0732">Signal</keyword>
<protein>
    <recommendedName>
        <fullName evidence="4">DUF4402 domain-containing protein</fullName>
    </recommendedName>
</protein>
<evidence type="ECO:0000313" key="2">
    <source>
        <dbReference type="EMBL" id="NJC04821.1"/>
    </source>
</evidence>
<accession>A0A7X6BG94</accession>
<dbReference type="AlphaFoldDB" id="A0A7X6BG94"/>